<dbReference type="InterPro" id="IPR053185">
    <property type="entry name" value="SET_domain_protein"/>
</dbReference>
<evidence type="ECO:0000313" key="3">
    <source>
        <dbReference type="EMBL" id="TQV96949.1"/>
    </source>
</evidence>
<proteinExistence type="predicted"/>
<feature type="region of interest" description="Disordered" evidence="1">
    <location>
        <begin position="1"/>
        <end position="26"/>
    </location>
</feature>
<evidence type="ECO:0000313" key="4">
    <source>
        <dbReference type="Proteomes" id="UP000315783"/>
    </source>
</evidence>
<dbReference type="CDD" id="cd20071">
    <property type="entry name" value="SET_SMYD"/>
    <property type="match status" value="1"/>
</dbReference>
<dbReference type="InterPro" id="IPR001214">
    <property type="entry name" value="SET_dom"/>
</dbReference>
<dbReference type="EMBL" id="SPUK01000005">
    <property type="protein sequence ID" value="TQV96949.1"/>
    <property type="molecule type" value="Genomic_DNA"/>
</dbReference>
<dbReference type="InterPro" id="IPR046341">
    <property type="entry name" value="SET_dom_sf"/>
</dbReference>
<sequence>MAAERARGLLDDGSTTTTTRAADRSDEGMLCRATQQHQHGDVVAPGPVRHVAGLDPASATATAAAAAAAALPTPPITPVRPPSLPASPAATTATAVAVKAFAVRPSLTGGLGAFATRALPRGAVLLEETPLFVAARRGAIFAAFARLSRKRQRKAMALHASDHFKPGTPWLEAVWDTNSFSTGVDREAGLFPIAARFNHACAPGDNVHFAYDAGRRRLRLWVGAEDGVAEGEELKICYGRTKTPALLYHCYGFRCACGVCDGLSEQEMDTFSIRW</sequence>
<dbReference type="AlphaFoldDB" id="A0A545W2Q0"/>
<evidence type="ECO:0000259" key="2">
    <source>
        <dbReference type="PROSITE" id="PS50280"/>
    </source>
</evidence>
<gene>
    <name evidence="3" type="ORF">IF1G_04189</name>
</gene>
<dbReference type="PANTHER" id="PTHR47332">
    <property type="entry name" value="SET DOMAIN-CONTAINING PROTEIN 5"/>
    <property type="match status" value="1"/>
</dbReference>
<dbReference type="Proteomes" id="UP000315783">
    <property type="component" value="Unassembled WGS sequence"/>
</dbReference>
<dbReference type="SMART" id="SM00317">
    <property type="entry name" value="SET"/>
    <property type="match status" value="1"/>
</dbReference>
<keyword evidence="4" id="KW-1185">Reference proteome</keyword>
<dbReference type="PROSITE" id="PS50280">
    <property type="entry name" value="SET"/>
    <property type="match status" value="1"/>
</dbReference>
<dbReference type="SUPFAM" id="SSF82199">
    <property type="entry name" value="SET domain"/>
    <property type="match status" value="1"/>
</dbReference>
<comment type="caution">
    <text evidence="3">The sequence shown here is derived from an EMBL/GenBank/DDBJ whole genome shotgun (WGS) entry which is preliminary data.</text>
</comment>
<dbReference type="PANTHER" id="PTHR47332:SF2">
    <property type="entry name" value="SET-6"/>
    <property type="match status" value="1"/>
</dbReference>
<dbReference type="Pfam" id="PF00856">
    <property type="entry name" value="SET"/>
    <property type="match status" value="1"/>
</dbReference>
<dbReference type="OrthoDB" id="3180714at2759"/>
<dbReference type="STRING" id="43265.A0A545W2Q0"/>
<organism evidence="3 4">
    <name type="scientific">Cordyceps javanica</name>
    <dbReference type="NCBI Taxonomy" id="43265"/>
    <lineage>
        <taxon>Eukaryota</taxon>
        <taxon>Fungi</taxon>
        <taxon>Dikarya</taxon>
        <taxon>Ascomycota</taxon>
        <taxon>Pezizomycotina</taxon>
        <taxon>Sordariomycetes</taxon>
        <taxon>Hypocreomycetidae</taxon>
        <taxon>Hypocreales</taxon>
        <taxon>Cordycipitaceae</taxon>
        <taxon>Cordyceps</taxon>
    </lineage>
</organism>
<feature type="domain" description="SET" evidence="2">
    <location>
        <begin position="99"/>
        <end position="239"/>
    </location>
</feature>
<reference evidence="3 4" key="1">
    <citation type="journal article" date="2019" name="Appl. Microbiol. Biotechnol.">
        <title>Genome sequence of Isaria javanica and comparative genome analysis insights into family S53 peptidase evolution in fungal entomopathogens.</title>
        <authorList>
            <person name="Lin R."/>
            <person name="Zhang X."/>
            <person name="Xin B."/>
            <person name="Zou M."/>
            <person name="Gao Y."/>
            <person name="Qin F."/>
            <person name="Hu Q."/>
            <person name="Xie B."/>
            <person name="Cheng X."/>
        </authorList>
    </citation>
    <scope>NUCLEOTIDE SEQUENCE [LARGE SCALE GENOMIC DNA]</scope>
    <source>
        <strain evidence="3 4">IJ1G</strain>
    </source>
</reference>
<protein>
    <submittedName>
        <fullName evidence="3">SETdomain-containing protein</fullName>
    </submittedName>
</protein>
<accession>A0A545W2Q0</accession>
<dbReference type="Gene3D" id="2.170.270.10">
    <property type="entry name" value="SET domain"/>
    <property type="match status" value="1"/>
</dbReference>
<feature type="compositionally biased region" description="Basic and acidic residues" evidence="1">
    <location>
        <begin position="1"/>
        <end position="10"/>
    </location>
</feature>
<feature type="compositionally biased region" description="Low complexity" evidence="1">
    <location>
        <begin position="11"/>
        <end position="20"/>
    </location>
</feature>
<evidence type="ECO:0000256" key="1">
    <source>
        <dbReference type="SAM" id="MobiDB-lite"/>
    </source>
</evidence>
<name>A0A545W2Q0_9HYPO</name>